<dbReference type="InterPro" id="IPR029017">
    <property type="entry name" value="Enolase-like_N"/>
</dbReference>
<dbReference type="InterPro" id="IPR034593">
    <property type="entry name" value="DgoD-like"/>
</dbReference>
<protein>
    <submittedName>
        <fullName evidence="3">Isomerase</fullName>
    </submittedName>
</protein>
<dbReference type="RefSeq" id="WP_103318210.1">
    <property type="nucleotide sequence ID" value="NZ_PPTF01000019.1"/>
</dbReference>
<dbReference type="Pfam" id="PF13378">
    <property type="entry name" value="MR_MLE_C"/>
    <property type="match status" value="1"/>
</dbReference>
<dbReference type="SUPFAM" id="SSF54826">
    <property type="entry name" value="Enolase N-terminal domain-like"/>
    <property type="match status" value="1"/>
</dbReference>
<comment type="caution">
    <text evidence="3">The sequence shown here is derived from an EMBL/GenBank/DDBJ whole genome shotgun (WGS) entry which is preliminary data.</text>
</comment>
<evidence type="ECO:0000259" key="2">
    <source>
        <dbReference type="SMART" id="SM00922"/>
    </source>
</evidence>
<dbReference type="Gene3D" id="3.20.20.120">
    <property type="entry name" value="Enolase-like C-terminal domain"/>
    <property type="match status" value="1"/>
</dbReference>
<gene>
    <name evidence="3" type="ORF">C2134_05550</name>
</gene>
<keyword evidence="3" id="KW-0413">Isomerase</keyword>
<dbReference type="SUPFAM" id="SSF51604">
    <property type="entry name" value="Enolase C-terminal domain-like"/>
    <property type="match status" value="1"/>
</dbReference>
<dbReference type="EMBL" id="PPTF01000019">
    <property type="protein sequence ID" value="POA99553.1"/>
    <property type="molecule type" value="Genomic_DNA"/>
</dbReference>
<dbReference type="PANTHER" id="PTHR48080:SF2">
    <property type="entry name" value="D-GALACTONATE DEHYDRATASE"/>
    <property type="match status" value="1"/>
</dbReference>
<dbReference type="InterPro" id="IPR013342">
    <property type="entry name" value="Mandelate_racemase_C"/>
</dbReference>
<dbReference type="GO" id="GO:0016853">
    <property type="term" value="F:isomerase activity"/>
    <property type="evidence" value="ECO:0007669"/>
    <property type="project" value="UniProtKB-KW"/>
</dbReference>
<organism evidence="3 4">
    <name type="scientific">Chromobacterium sinusclupearum</name>
    <dbReference type="NCBI Taxonomy" id="2077146"/>
    <lineage>
        <taxon>Bacteria</taxon>
        <taxon>Pseudomonadati</taxon>
        <taxon>Pseudomonadota</taxon>
        <taxon>Betaproteobacteria</taxon>
        <taxon>Neisseriales</taxon>
        <taxon>Chromobacteriaceae</taxon>
        <taxon>Chromobacterium</taxon>
    </lineage>
</organism>
<accession>A0A2K4MR49</accession>
<dbReference type="Proteomes" id="UP000236416">
    <property type="component" value="Unassembled WGS sequence"/>
</dbReference>
<dbReference type="InterPro" id="IPR036849">
    <property type="entry name" value="Enolase-like_C_sf"/>
</dbReference>
<evidence type="ECO:0000256" key="1">
    <source>
        <dbReference type="ARBA" id="ARBA00023239"/>
    </source>
</evidence>
<dbReference type="PANTHER" id="PTHR48080">
    <property type="entry name" value="D-GALACTONATE DEHYDRATASE-RELATED"/>
    <property type="match status" value="1"/>
</dbReference>
<dbReference type="GO" id="GO:0016829">
    <property type="term" value="F:lyase activity"/>
    <property type="evidence" value="ECO:0007669"/>
    <property type="project" value="UniProtKB-KW"/>
</dbReference>
<dbReference type="AlphaFoldDB" id="A0A2K4MR49"/>
<dbReference type="SMART" id="SM00922">
    <property type="entry name" value="MR_MLE"/>
    <property type="match status" value="1"/>
</dbReference>
<sequence>MKIVSMETHVVAVPPPHVGGMYWIFVTLKTDCGIEGVGEVYAATFHPRVMVPAIQDVFERYLLDHDPHQVERFFRECYSSGFTQRPDLSMMGIVSGLEMACWDIIGKAANQPVYQLLGGKVHERLRSYTYLYPRNAQGQFDYDDPDLAAECAAQFAAQGFTALKFDPAGPYSVYSGHHLSLELMDRCETFCAKIRQAVGNRCDLLFGTHGQMTPASAIRLAKRLEKYDPLWFEEPVPPGQTDAMAQVAAATSIPVATGERLTTKYEFLDLLRGKGASILQMNVGRVGGLLEAKKIAAMAEAFYVQIAPHLYNGPVGAAASIHLATASPNFLIQESIMTWGGFHAEVLKQPIQWEDGFIIPSDRPGLGVELNMDVVRAHSPYQGHSLHLLMDDKPFDVRPQSRDAWNNRWNNGGML</sequence>
<evidence type="ECO:0000313" key="4">
    <source>
        <dbReference type="Proteomes" id="UP000236416"/>
    </source>
</evidence>
<dbReference type="Pfam" id="PF02746">
    <property type="entry name" value="MR_MLE_N"/>
    <property type="match status" value="1"/>
</dbReference>
<name>A0A2K4MR49_9NEIS</name>
<reference evidence="3 4" key="1">
    <citation type="submission" date="2018-01" db="EMBL/GenBank/DDBJ databases">
        <title>Genomic Sequence of Chromobacterium MWU13-2610 from wild cranberry bogs within the Cape Cod National Seashore.</title>
        <authorList>
            <person name="O'Hara-Hanley K."/>
            <person name="Soby S."/>
            <person name="Harrison A."/>
        </authorList>
    </citation>
    <scope>NUCLEOTIDE SEQUENCE [LARGE SCALE GENOMIC DNA]</scope>
    <source>
        <strain evidence="3 4">MWU13-2610</strain>
    </source>
</reference>
<dbReference type="InterPro" id="IPR029065">
    <property type="entry name" value="Enolase_C-like"/>
</dbReference>
<keyword evidence="1" id="KW-0456">Lyase</keyword>
<dbReference type="InterPro" id="IPR013341">
    <property type="entry name" value="Mandelate_racemase_N_dom"/>
</dbReference>
<evidence type="ECO:0000313" key="3">
    <source>
        <dbReference type="EMBL" id="POA99553.1"/>
    </source>
</evidence>
<dbReference type="Gene3D" id="3.30.390.10">
    <property type="entry name" value="Enolase-like, N-terminal domain"/>
    <property type="match status" value="1"/>
</dbReference>
<proteinExistence type="predicted"/>
<feature type="domain" description="Mandelate racemase/muconate lactonizing enzyme C-terminal" evidence="2">
    <location>
        <begin position="145"/>
        <end position="254"/>
    </location>
</feature>
<keyword evidence="4" id="KW-1185">Reference proteome</keyword>
<dbReference type="CDD" id="cd03316">
    <property type="entry name" value="MR_like"/>
    <property type="match status" value="1"/>
</dbReference>